<name>A0A4U0TZD5_9PEZI</name>
<protein>
    <submittedName>
        <fullName evidence="2">Uncharacterized protein</fullName>
    </submittedName>
</protein>
<feature type="region of interest" description="Disordered" evidence="1">
    <location>
        <begin position="1"/>
        <end position="107"/>
    </location>
</feature>
<reference evidence="2 3" key="1">
    <citation type="submission" date="2017-03" db="EMBL/GenBank/DDBJ databases">
        <title>Genomes of endolithic fungi from Antarctica.</title>
        <authorList>
            <person name="Coleine C."/>
            <person name="Masonjones S."/>
            <person name="Stajich J.E."/>
        </authorList>
    </citation>
    <scope>NUCLEOTIDE SEQUENCE [LARGE SCALE GENOMIC DNA]</scope>
    <source>
        <strain evidence="2 3">CCFEE 6315</strain>
    </source>
</reference>
<feature type="compositionally biased region" description="Basic and acidic residues" evidence="1">
    <location>
        <begin position="33"/>
        <end position="63"/>
    </location>
</feature>
<evidence type="ECO:0000313" key="3">
    <source>
        <dbReference type="Proteomes" id="UP000308549"/>
    </source>
</evidence>
<gene>
    <name evidence="2" type="ORF">B0A50_05018</name>
</gene>
<sequence length="107" mass="12060">MRAFLKPASSRAIRSPFVPQSAPRHFVNAARLRLKEDKPQTPEEVEHAKNEQMKGNKDARKELSSSSEASLHADKEQPADKESHIEDLQQQTAGKSEREHPHGKAEK</sequence>
<evidence type="ECO:0000256" key="1">
    <source>
        <dbReference type="SAM" id="MobiDB-lite"/>
    </source>
</evidence>
<feature type="compositionally biased region" description="Basic and acidic residues" evidence="1">
    <location>
        <begin position="95"/>
        <end position="107"/>
    </location>
</feature>
<proteinExistence type="predicted"/>
<organism evidence="2 3">
    <name type="scientific">Salinomyces thailandicus</name>
    <dbReference type="NCBI Taxonomy" id="706561"/>
    <lineage>
        <taxon>Eukaryota</taxon>
        <taxon>Fungi</taxon>
        <taxon>Dikarya</taxon>
        <taxon>Ascomycota</taxon>
        <taxon>Pezizomycotina</taxon>
        <taxon>Dothideomycetes</taxon>
        <taxon>Dothideomycetidae</taxon>
        <taxon>Mycosphaerellales</taxon>
        <taxon>Teratosphaeriaceae</taxon>
        <taxon>Salinomyces</taxon>
    </lineage>
</organism>
<accession>A0A4U0TZD5</accession>
<dbReference type="OrthoDB" id="529205at2759"/>
<dbReference type="AlphaFoldDB" id="A0A4U0TZD5"/>
<dbReference type="Proteomes" id="UP000308549">
    <property type="component" value="Unassembled WGS sequence"/>
</dbReference>
<feature type="compositionally biased region" description="Basic and acidic residues" evidence="1">
    <location>
        <begin position="71"/>
        <end position="87"/>
    </location>
</feature>
<dbReference type="EMBL" id="NAJL01000023">
    <property type="protein sequence ID" value="TKA27406.1"/>
    <property type="molecule type" value="Genomic_DNA"/>
</dbReference>
<evidence type="ECO:0000313" key="2">
    <source>
        <dbReference type="EMBL" id="TKA27406.1"/>
    </source>
</evidence>
<keyword evidence="3" id="KW-1185">Reference proteome</keyword>
<comment type="caution">
    <text evidence="2">The sequence shown here is derived from an EMBL/GenBank/DDBJ whole genome shotgun (WGS) entry which is preliminary data.</text>
</comment>